<evidence type="ECO:0000256" key="4">
    <source>
        <dbReference type="ARBA" id="ARBA00022989"/>
    </source>
</evidence>
<dbReference type="OrthoDB" id="9799090at2"/>
<reference evidence="14 15" key="1">
    <citation type="submission" date="2019-09" db="EMBL/GenBank/DDBJ databases">
        <title>Biological control of the noxious weed angled onion (Allium triquetrum) thwarted by endophytic bacteria in Victoria, Australia.</title>
        <authorList>
            <person name="Tehranchian P."/>
            <person name="Adair R.J."/>
            <person name="Van T.H."/>
            <person name="Morrison P.D."/>
            <person name="Williams H."/>
            <person name="Lawrie A.C."/>
        </authorList>
    </citation>
    <scope>NUCLEOTIDE SEQUENCE [LARGE SCALE GENOMIC DNA]</scope>
    <source>
        <strain evidence="14 15">RPTAtOch1</strain>
    </source>
</reference>
<dbReference type="InterPro" id="IPR015683">
    <property type="entry name" value="Ionotropic_Glu_rcpt"/>
</dbReference>
<evidence type="ECO:0000256" key="10">
    <source>
        <dbReference type="SAM" id="Phobius"/>
    </source>
</evidence>
<dbReference type="Proteomes" id="UP000327108">
    <property type="component" value="Unassembled WGS sequence"/>
</dbReference>
<dbReference type="GO" id="GO:0016020">
    <property type="term" value="C:membrane"/>
    <property type="evidence" value="ECO:0007669"/>
    <property type="project" value="UniProtKB-SubCell"/>
</dbReference>
<gene>
    <name evidence="14" type="ORF">F3W84_03550</name>
</gene>
<feature type="signal peptide" evidence="11">
    <location>
        <begin position="1"/>
        <end position="27"/>
    </location>
</feature>
<evidence type="ECO:0000256" key="9">
    <source>
        <dbReference type="ARBA" id="ARBA00023303"/>
    </source>
</evidence>
<protein>
    <submittedName>
        <fullName evidence="14">Transporter substrate-binding domain-containing protein</fullName>
    </submittedName>
</protein>
<keyword evidence="11" id="KW-0732">Signal</keyword>
<keyword evidence="3 10" id="KW-0812">Transmembrane</keyword>
<keyword evidence="5" id="KW-0406">Ion transport</keyword>
<evidence type="ECO:0000256" key="5">
    <source>
        <dbReference type="ARBA" id="ARBA00023065"/>
    </source>
</evidence>
<dbReference type="Pfam" id="PF00497">
    <property type="entry name" value="SBP_bac_3"/>
    <property type="match status" value="1"/>
</dbReference>
<dbReference type="GO" id="GO:0015276">
    <property type="term" value="F:ligand-gated monoatomic ion channel activity"/>
    <property type="evidence" value="ECO:0007669"/>
    <property type="project" value="InterPro"/>
</dbReference>
<dbReference type="InterPro" id="IPR001320">
    <property type="entry name" value="Iontro_rcpt_C"/>
</dbReference>
<evidence type="ECO:0000256" key="1">
    <source>
        <dbReference type="ARBA" id="ARBA00004141"/>
    </source>
</evidence>
<evidence type="ECO:0000256" key="6">
    <source>
        <dbReference type="ARBA" id="ARBA00023136"/>
    </source>
</evidence>
<keyword evidence="7" id="KW-0675">Receptor</keyword>
<dbReference type="SMART" id="SM00062">
    <property type="entry name" value="PBPb"/>
    <property type="match status" value="1"/>
</dbReference>
<sequence>MTKKPAIFFAQSLVALFFLTLSVFPTAAQDAPLRQVKVGVYVSEPFVSKQGDTFTGMAVDLWSSVSTRLGLASQFIEYPNYNALVKAVSESEVDAAVTNITITEKRAEVVDFTHPWFDAGLRIMVHTQAGNGWEDLIGDLENAGHLATYAWIGIVILIATILLTLFDRRFDQNFPRRWLEGLAESFYHVVSLATSGKSSRKNLFGWAGRIWQAFWLVFGIAVVAYVTSSVTSVMTVAHISNNINNLADLQNKTVGVRAGSIAEQMMAARSISTVTFDHLPEAVTALTNDEISAIVGDSPVLEYYAHKHPDEPVEMVGNIFSPDKYGFAFPRHSDLVKSASIAIISLQENEELAAIKNKYFGRDE</sequence>
<dbReference type="Gene3D" id="3.40.190.10">
    <property type="entry name" value="Periplasmic binding protein-like II"/>
    <property type="match status" value="3"/>
</dbReference>
<evidence type="ECO:0000259" key="13">
    <source>
        <dbReference type="SMART" id="SM00079"/>
    </source>
</evidence>
<evidence type="ECO:0000256" key="3">
    <source>
        <dbReference type="ARBA" id="ARBA00022692"/>
    </source>
</evidence>
<evidence type="ECO:0000313" key="15">
    <source>
        <dbReference type="Proteomes" id="UP000327108"/>
    </source>
</evidence>
<keyword evidence="8" id="KW-0325">Glycoprotein</keyword>
<evidence type="ECO:0000256" key="11">
    <source>
        <dbReference type="SAM" id="SignalP"/>
    </source>
</evidence>
<dbReference type="Pfam" id="PF00060">
    <property type="entry name" value="Lig_chan"/>
    <property type="match status" value="1"/>
</dbReference>
<keyword evidence="6 10" id="KW-0472">Membrane</keyword>
<name>A0A5N1K914_9HYPH</name>
<keyword evidence="4 10" id="KW-1133">Transmembrane helix</keyword>
<evidence type="ECO:0000259" key="12">
    <source>
        <dbReference type="SMART" id="SM00062"/>
    </source>
</evidence>
<evidence type="ECO:0000313" key="14">
    <source>
        <dbReference type="EMBL" id="KAA9370714.1"/>
    </source>
</evidence>
<dbReference type="InterPro" id="IPR001638">
    <property type="entry name" value="Solute-binding_3/MltF_N"/>
</dbReference>
<feature type="chain" id="PRO_5024456885" evidence="11">
    <location>
        <begin position="28"/>
        <end position="364"/>
    </location>
</feature>
<comment type="caution">
    <text evidence="14">The sequence shown here is derived from an EMBL/GenBank/DDBJ whole genome shotgun (WGS) entry which is preliminary data.</text>
</comment>
<comment type="subcellular location">
    <subcellularLocation>
        <location evidence="1">Membrane</location>
        <topology evidence="1">Multi-pass membrane protein</topology>
    </subcellularLocation>
</comment>
<keyword evidence="9" id="KW-0407">Ion channel</keyword>
<evidence type="ECO:0000256" key="2">
    <source>
        <dbReference type="ARBA" id="ARBA00022448"/>
    </source>
</evidence>
<accession>A0A5N1K914</accession>
<evidence type="ECO:0000256" key="7">
    <source>
        <dbReference type="ARBA" id="ARBA00023170"/>
    </source>
</evidence>
<keyword evidence="2" id="KW-0813">Transport</keyword>
<dbReference type="SMART" id="SM00079">
    <property type="entry name" value="PBPe"/>
    <property type="match status" value="1"/>
</dbReference>
<feature type="domain" description="Solute-binding protein family 3/N-terminal" evidence="12">
    <location>
        <begin position="35"/>
        <end position="363"/>
    </location>
</feature>
<feature type="transmembrane region" description="Helical" evidence="10">
    <location>
        <begin position="146"/>
        <end position="166"/>
    </location>
</feature>
<keyword evidence="15" id="KW-1185">Reference proteome</keyword>
<feature type="domain" description="Ionotropic glutamate receptor C-terminal" evidence="13">
    <location>
        <begin position="35"/>
        <end position="362"/>
    </location>
</feature>
<proteinExistence type="predicted"/>
<dbReference type="SUPFAM" id="SSF53850">
    <property type="entry name" value="Periplasmic binding protein-like II"/>
    <property type="match status" value="1"/>
</dbReference>
<evidence type="ECO:0000256" key="8">
    <source>
        <dbReference type="ARBA" id="ARBA00023180"/>
    </source>
</evidence>
<feature type="transmembrane region" description="Helical" evidence="10">
    <location>
        <begin position="206"/>
        <end position="226"/>
    </location>
</feature>
<dbReference type="RefSeq" id="WP_095446367.1">
    <property type="nucleotide sequence ID" value="NZ_CP022604.1"/>
</dbReference>
<organism evidence="14 15">
    <name type="scientific">Ochrobactrum quorumnocens</name>
    <dbReference type="NCBI Taxonomy" id="271865"/>
    <lineage>
        <taxon>Bacteria</taxon>
        <taxon>Pseudomonadati</taxon>
        <taxon>Pseudomonadota</taxon>
        <taxon>Alphaproteobacteria</taxon>
        <taxon>Hyphomicrobiales</taxon>
        <taxon>Brucellaceae</taxon>
        <taxon>Brucella/Ochrobactrum group</taxon>
        <taxon>Ochrobactrum</taxon>
    </lineage>
</organism>
<dbReference type="PANTHER" id="PTHR18966">
    <property type="entry name" value="IONOTROPIC GLUTAMATE RECEPTOR"/>
    <property type="match status" value="1"/>
</dbReference>
<dbReference type="EMBL" id="VYXQ01000002">
    <property type="protein sequence ID" value="KAA9370714.1"/>
    <property type="molecule type" value="Genomic_DNA"/>
</dbReference>
<dbReference type="AlphaFoldDB" id="A0A5N1K914"/>